<proteinExistence type="inferred from homology"/>
<dbReference type="Proteomes" id="UP001301442">
    <property type="component" value="Chromosome"/>
</dbReference>
<dbReference type="SUPFAM" id="SSF82861">
    <property type="entry name" value="Mechanosensitive channel protein MscS (YggB), transmembrane region"/>
    <property type="match status" value="1"/>
</dbReference>
<keyword evidence="7" id="KW-0406">Ion transport</keyword>
<keyword evidence="7" id="KW-0813">Transport</keyword>
<dbReference type="SUPFAM" id="SSF82689">
    <property type="entry name" value="Mechanosensitive channel protein MscS (YggB), C-terminal domain"/>
    <property type="match status" value="1"/>
</dbReference>
<evidence type="ECO:0000256" key="2">
    <source>
        <dbReference type="ARBA" id="ARBA00008017"/>
    </source>
</evidence>
<evidence type="ECO:0000256" key="7">
    <source>
        <dbReference type="RuleBase" id="RU369025"/>
    </source>
</evidence>
<dbReference type="EMBL" id="CP136600">
    <property type="protein sequence ID" value="WOH36058.1"/>
    <property type="molecule type" value="Genomic_DNA"/>
</dbReference>
<feature type="domain" description="Mechanosensitive ion channel MscS" evidence="8">
    <location>
        <begin position="119"/>
        <end position="182"/>
    </location>
</feature>
<dbReference type="InterPro" id="IPR011066">
    <property type="entry name" value="MscS_channel_C_sf"/>
</dbReference>
<dbReference type="Pfam" id="PF21088">
    <property type="entry name" value="MS_channel_1st"/>
    <property type="match status" value="1"/>
</dbReference>
<gene>
    <name evidence="11" type="ORF">RI844_11815</name>
</gene>
<dbReference type="Gene3D" id="1.10.287.1260">
    <property type="match status" value="1"/>
</dbReference>
<dbReference type="InterPro" id="IPR006685">
    <property type="entry name" value="MscS_channel_2nd"/>
</dbReference>
<keyword evidence="5 7" id="KW-1133">Transmembrane helix</keyword>
<protein>
    <recommendedName>
        <fullName evidence="7">Small-conductance mechanosensitive channel</fullName>
    </recommendedName>
</protein>
<comment type="similarity">
    <text evidence="2 7">Belongs to the MscS (TC 1.A.23) family.</text>
</comment>
<evidence type="ECO:0000259" key="9">
    <source>
        <dbReference type="Pfam" id="PF21082"/>
    </source>
</evidence>
<dbReference type="Gene3D" id="3.30.70.100">
    <property type="match status" value="1"/>
</dbReference>
<keyword evidence="12" id="KW-1185">Reference proteome</keyword>
<dbReference type="InterPro" id="IPR049142">
    <property type="entry name" value="MS_channel_1st"/>
</dbReference>
<keyword evidence="7" id="KW-0407">Ion channel</keyword>
<name>A0ABZ0GL13_9GAMM</name>
<reference evidence="11 12" key="1">
    <citation type="submission" date="2023-09" db="EMBL/GenBank/DDBJ databases">
        <authorList>
            <person name="Qi X."/>
        </authorList>
    </citation>
    <scope>NUCLEOTIDE SEQUENCE [LARGE SCALE GENOMIC DNA]</scope>
    <source>
        <strain evidence="11 12">S1-1</strain>
    </source>
</reference>
<dbReference type="InterPro" id="IPR010920">
    <property type="entry name" value="LSM_dom_sf"/>
</dbReference>
<dbReference type="Gene3D" id="2.30.30.60">
    <property type="match status" value="1"/>
</dbReference>
<dbReference type="PANTHER" id="PTHR30221">
    <property type="entry name" value="SMALL-CONDUCTANCE MECHANOSENSITIVE CHANNEL"/>
    <property type="match status" value="1"/>
</dbReference>
<organism evidence="11 12">
    <name type="scientific">Thalassotalea fonticola</name>
    <dbReference type="NCBI Taxonomy" id="3065649"/>
    <lineage>
        <taxon>Bacteria</taxon>
        <taxon>Pseudomonadati</taxon>
        <taxon>Pseudomonadota</taxon>
        <taxon>Gammaproteobacteria</taxon>
        <taxon>Alteromonadales</taxon>
        <taxon>Colwelliaceae</taxon>
        <taxon>Thalassotalea</taxon>
    </lineage>
</organism>
<comment type="function">
    <text evidence="7">Mechanosensitive channel that participates in the regulation of osmotic pressure changes within the cell, opening in response to stretch forces in the membrane lipid bilayer, without the need for other proteins. Contributes to normal resistance to hypoosmotic shock. Forms an ion channel of 1.0 nanosiemens conductance with a slight preference for anions.</text>
</comment>
<keyword evidence="4 7" id="KW-0812">Transmembrane</keyword>
<evidence type="ECO:0000313" key="11">
    <source>
        <dbReference type="EMBL" id="WOH36058.1"/>
    </source>
</evidence>
<feature type="transmembrane region" description="Helical" evidence="7">
    <location>
        <begin position="102"/>
        <end position="132"/>
    </location>
</feature>
<evidence type="ECO:0000256" key="4">
    <source>
        <dbReference type="ARBA" id="ARBA00022692"/>
    </source>
</evidence>
<dbReference type="RefSeq" id="WP_348394872.1">
    <property type="nucleotide sequence ID" value="NZ_CP136600.1"/>
</dbReference>
<evidence type="ECO:0000256" key="3">
    <source>
        <dbReference type="ARBA" id="ARBA00022475"/>
    </source>
</evidence>
<feature type="transmembrane region" description="Helical" evidence="7">
    <location>
        <begin position="28"/>
        <end position="50"/>
    </location>
</feature>
<dbReference type="PANTHER" id="PTHR30221:SF1">
    <property type="entry name" value="SMALL-CONDUCTANCE MECHANOSENSITIVE CHANNEL"/>
    <property type="match status" value="1"/>
</dbReference>
<feature type="domain" description="Mechanosensitive ion channel MscS C-terminal" evidence="9">
    <location>
        <begin position="191"/>
        <end position="273"/>
    </location>
</feature>
<evidence type="ECO:0000259" key="10">
    <source>
        <dbReference type="Pfam" id="PF21088"/>
    </source>
</evidence>
<comment type="subcellular location">
    <subcellularLocation>
        <location evidence="7">Cell inner membrane</location>
        <topology evidence="7">Multi-pass membrane protein</topology>
    </subcellularLocation>
    <subcellularLocation>
        <location evidence="1">Cell membrane</location>
        <topology evidence="1">Multi-pass membrane protein</topology>
    </subcellularLocation>
</comment>
<evidence type="ECO:0000313" key="12">
    <source>
        <dbReference type="Proteomes" id="UP001301442"/>
    </source>
</evidence>
<feature type="domain" description="Mechanosensitive ion channel transmembrane helices 2/3" evidence="10">
    <location>
        <begin position="77"/>
        <end position="117"/>
    </location>
</feature>
<dbReference type="InterPro" id="IPR011014">
    <property type="entry name" value="MscS_channel_TM-2"/>
</dbReference>
<dbReference type="SUPFAM" id="SSF50182">
    <property type="entry name" value="Sm-like ribonucleoproteins"/>
    <property type="match status" value="1"/>
</dbReference>
<keyword evidence="6 7" id="KW-0472">Membrane</keyword>
<evidence type="ECO:0000259" key="8">
    <source>
        <dbReference type="Pfam" id="PF00924"/>
    </source>
</evidence>
<keyword evidence="3" id="KW-1003">Cell membrane</keyword>
<accession>A0ABZ0GL13</accession>
<feature type="transmembrane region" description="Helical" evidence="7">
    <location>
        <begin position="70"/>
        <end position="96"/>
    </location>
</feature>
<comment type="subunit">
    <text evidence="7">Homoheptamer.</text>
</comment>
<evidence type="ECO:0000256" key="6">
    <source>
        <dbReference type="ARBA" id="ARBA00023136"/>
    </source>
</evidence>
<sequence length="289" mass="32339">MDAIESAEVLENIDIEVIQKHLDTFIDLAITFSTKMLVAVLVLWVTTWIVKRIVKLVDMGMTARKVEVTLHKFLLSIINIALRTISIIIFASMIGIETASLIALLGAAGLAIGLALQGSLANFAGGIIILFFRPFKAGDVIEAQGFEGTIHEIQIFNTIMITYDNRKVFIPNGLLSNGCLVNDFTQKVRRVDMKFGVSYSDSIPKVKEVIKSVLEADERVLTKPAPDIWLAEHGDNSVNFFVRPWAKSDDYWPVYFGIHEEMKLAFDREGISIPFPQRDVHMIPMNNEA</sequence>
<dbReference type="Pfam" id="PF00924">
    <property type="entry name" value="MS_channel_2nd"/>
    <property type="match status" value="1"/>
</dbReference>
<dbReference type="InterPro" id="IPR023408">
    <property type="entry name" value="MscS_beta-dom_sf"/>
</dbReference>
<evidence type="ECO:0000256" key="5">
    <source>
        <dbReference type="ARBA" id="ARBA00022989"/>
    </source>
</evidence>
<comment type="caution">
    <text evidence="7">Lacks conserved residue(s) required for the propagation of feature annotation.</text>
</comment>
<evidence type="ECO:0000256" key="1">
    <source>
        <dbReference type="ARBA" id="ARBA00004651"/>
    </source>
</evidence>
<dbReference type="Pfam" id="PF21082">
    <property type="entry name" value="MS_channel_3rd"/>
    <property type="match status" value="1"/>
</dbReference>
<dbReference type="InterPro" id="IPR045275">
    <property type="entry name" value="MscS_archaea/bacteria_type"/>
</dbReference>
<keyword evidence="7" id="KW-0997">Cell inner membrane</keyword>
<dbReference type="InterPro" id="IPR049278">
    <property type="entry name" value="MS_channel_C"/>
</dbReference>